<evidence type="ECO:0000256" key="1">
    <source>
        <dbReference type="SAM" id="MobiDB-lite"/>
    </source>
</evidence>
<evidence type="ECO:0000313" key="2">
    <source>
        <dbReference type="EMBL" id="KAF2254179.1"/>
    </source>
</evidence>
<evidence type="ECO:0000313" key="3">
    <source>
        <dbReference type="Proteomes" id="UP000800094"/>
    </source>
</evidence>
<dbReference type="Proteomes" id="UP000800094">
    <property type="component" value="Unassembled WGS sequence"/>
</dbReference>
<proteinExistence type="predicted"/>
<gene>
    <name evidence="2" type="ORF">BU26DRAFT_499984</name>
</gene>
<evidence type="ECO:0008006" key="4">
    <source>
        <dbReference type="Google" id="ProtNLM"/>
    </source>
</evidence>
<protein>
    <recommendedName>
        <fullName evidence="4">J domain-containing protein</fullName>
    </recommendedName>
</protein>
<dbReference type="AlphaFoldDB" id="A0A6A6IUT3"/>
<dbReference type="OrthoDB" id="10250354at2759"/>
<reference evidence="2" key="1">
    <citation type="journal article" date="2020" name="Stud. Mycol.">
        <title>101 Dothideomycetes genomes: a test case for predicting lifestyles and emergence of pathogens.</title>
        <authorList>
            <person name="Haridas S."/>
            <person name="Albert R."/>
            <person name="Binder M."/>
            <person name="Bloem J."/>
            <person name="Labutti K."/>
            <person name="Salamov A."/>
            <person name="Andreopoulos B."/>
            <person name="Baker S."/>
            <person name="Barry K."/>
            <person name="Bills G."/>
            <person name="Bluhm B."/>
            <person name="Cannon C."/>
            <person name="Castanera R."/>
            <person name="Culley D."/>
            <person name="Daum C."/>
            <person name="Ezra D."/>
            <person name="Gonzalez J."/>
            <person name="Henrissat B."/>
            <person name="Kuo A."/>
            <person name="Liang C."/>
            <person name="Lipzen A."/>
            <person name="Lutzoni F."/>
            <person name="Magnuson J."/>
            <person name="Mondo S."/>
            <person name="Nolan M."/>
            <person name="Ohm R."/>
            <person name="Pangilinan J."/>
            <person name="Park H.-J."/>
            <person name="Ramirez L."/>
            <person name="Alfaro M."/>
            <person name="Sun H."/>
            <person name="Tritt A."/>
            <person name="Yoshinaga Y."/>
            <person name="Zwiers L.-H."/>
            <person name="Turgeon B."/>
            <person name="Goodwin S."/>
            <person name="Spatafora J."/>
            <person name="Crous P."/>
            <person name="Grigoriev I."/>
        </authorList>
    </citation>
    <scope>NUCLEOTIDE SEQUENCE</scope>
    <source>
        <strain evidence="2">CBS 122368</strain>
    </source>
</reference>
<dbReference type="RefSeq" id="XP_033689183.1">
    <property type="nucleotide sequence ID" value="XM_033826452.1"/>
</dbReference>
<dbReference type="GeneID" id="54579782"/>
<sequence>MAPTVEAATASRPRATTAPARSAPQPAFHHLQRAQQHGSRGHATAILGRIPNGLASGSNNGPSAQPPEDLINIVVNMRTLSNTQRFWIDNIRRPRPTRSQSIPGIPFRVRRHVVPSRASWFARKVNKASRYLKSRLPSRVPNLTMSIREGWNACISFVRRHQRTIAAIAMGSVLVLAANHTLANHFVHSQPSQLSSLSQHPPKIPSHPALSPYPSYLHAGSPITVLGLPPPLTETFIPPLSDIKDAWKSFSRTYHPDRWRINGFKDPDVAHHAYMLGYDSYTDLCAYWEEPSCYTNVVRILTASNYIDDMVPHFQPNARCDITTVLTNTLRTAAVPFFLQRGPPMTKDDLALHNPCTLGTALARRAYHKKMVAPPLPRFYEHPSRLFSLEVYPGSDEAVQLEQLPSLLHSSWSPSMMLLRWWFVNFWAPVSPDSVPAEQREMWTQQGWGAPSDFGLAWKGCWLRAPVPPPSEWMRKEVDKDEDRHFLDVEFDEEDEDEFAAFLFPEDIAAAKAAKAAKAAEEEE</sequence>
<feature type="compositionally biased region" description="Low complexity" evidence="1">
    <location>
        <begin position="7"/>
        <end position="24"/>
    </location>
</feature>
<keyword evidence="3" id="KW-1185">Reference proteome</keyword>
<feature type="region of interest" description="Disordered" evidence="1">
    <location>
        <begin position="1"/>
        <end position="41"/>
    </location>
</feature>
<organism evidence="2 3">
    <name type="scientific">Trematosphaeria pertusa</name>
    <dbReference type="NCBI Taxonomy" id="390896"/>
    <lineage>
        <taxon>Eukaryota</taxon>
        <taxon>Fungi</taxon>
        <taxon>Dikarya</taxon>
        <taxon>Ascomycota</taxon>
        <taxon>Pezizomycotina</taxon>
        <taxon>Dothideomycetes</taxon>
        <taxon>Pleosporomycetidae</taxon>
        <taxon>Pleosporales</taxon>
        <taxon>Massarineae</taxon>
        <taxon>Trematosphaeriaceae</taxon>
        <taxon>Trematosphaeria</taxon>
    </lineage>
</organism>
<name>A0A6A6IUT3_9PLEO</name>
<accession>A0A6A6IUT3</accession>
<dbReference type="EMBL" id="ML987190">
    <property type="protein sequence ID" value="KAF2254179.1"/>
    <property type="molecule type" value="Genomic_DNA"/>
</dbReference>